<organism evidence="2 3">
    <name type="scientific">Haloactinospora alba</name>
    <dbReference type="NCBI Taxonomy" id="405555"/>
    <lineage>
        <taxon>Bacteria</taxon>
        <taxon>Bacillati</taxon>
        <taxon>Actinomycetota</taxon>
        <taxon>Actinomycetes</taxon>
        <taxon>Streptosporangiales</taxon>
        <taxon>Nocardiopsidaceae</taxon>
        <taxon>Haloactinospora</taxon>
    </lineage>
</organism>
<feature type="compositionally biased region" description="Polar residues" evidence="1">
    <location>
        <begin position="622"/>
        <end position="635"/>
    </location>
</feature>
<evidence type="ECO:0000313" key="3">
    <source>
        <dbReference type="Proteomes" id="UP000317422"/>
    </source>
</evidence>
<dbReference type="Proteomes" id="UP000317422">
    <property type="component" value="Unassembled WGS sequence"/>
</dbReference>
<dbReference type="RefSeq" id="WP_141922782.1">
    <property type="nucleotide sequence ID" value="NZ_VFQC01000001.1"/>
</dbReference>
<sequence length="680" mass="69840">MTFAITTIIAIIVVLIALVLIVLGMRALSLGQARTDDLDEYEDEDAGSERGEGPEPAPRSRRRRASPEPEQEAPQRTGRSRRKRSSWDDDEGLSGNSFWSSLAEDAAAVEDGADGKPVGQETRVEPDQEDRSAPADDERGEGPEPAPRSRRRRASPEPERAAPASHATESTPSGPIDDPDVAMLASLGNGAGSHSTAEDAPAPTGHESPVSGEGPTVEPLRSPSAASSPGESWQADLSGRRDHAVPPADTTAHQPDRHDPLTGPTPSSEPAFPQPSPYDTGSYARPSYGGTPQVRPDTGTGASAFPSPYDTGTHSRPPYGADPAAPSPYDTGSYARPSYGGTPQVRPDTGTGASAFPSPYDTGTHSRPPYGADPAAPSPYDTGMHSRPQYGSASPSSYSLGGFGGPAHGDTPGSPPFPTAPSETDAGWAPPAWPGTGTSSYYPPAGSSPSPNSASHPAGPSPSGYDPLTEYGGGNKPQTHDTGGFPYGHTGTNHQAAGGSPVSGPQPPVPPGSTGAASYPAADHSPSPGVPAPFHGGTAETQQGPWAGAWDSSTGGQQSYPSYSPTSPPSSSYGPDTFGQPSHGGNTFPPSSYAPSSPAPWSGSHLPGSPAPPHSSQPYPDPANNTFGSYPSETDPSGGYSGLGYGPPSGERPPYGGPVPDEGYHSYDPSWYGYGDGWRY</sequence>
<dbReference type="EMBL" id="VFQC01000001">
    <property type="protein sequence ID" value="TQN31439.1"/>
    <property type="molecule type" value="Genomic_DNA"/>
</dbReference>
<dbReference type="AlphaFoldDB" id="A0A543NHZ7"/>
<keyword evidence="3" id="KW-1185">Reference proteome</keyword>
<feature type="compositionally biased region" description="Pro residues" evidence="1">
    <location>
        <begin position="609"/>
        <end position="621"/>
    </location>
</feature>
<name>A0A543NHZ7_9ACTN</name>
<evidence type="ECO:0000313" key="2">
    <source>
        <dbReference type="EMBL" id="TQN31439.1"/>
    </source>
</evidence>
<feature type="compositionally biased region" description="Low complexity" evidence="1">
    <location>
        <begin position="439"/>
        <end position="465"/>
    </location>
</feature>
<gene>
    <name evidence="2" type="ORF">FHX37_1343</name>
</gene>
<proteinExistence type="predicted"/>
<comment type="caution">
    <text evidence="2">The sequence shown here is derived from an EMBL/GenBank/DDBJ whole genome shotgun (WGS) entry which is preliminary data.</text>
</comment>
<protein>
    <submittedName>
        <fullName evidence="2">Uncharacterized protein</fullName>
    </submittedName>
</protein>
<reference evidence="2 3" key="1">
    <citation type="submission" date="2019-06" db="EMBL/GenBank/DDBJ databases">
        <title>Sequencing the genomes of 1000 actinobacteria strains.</title>
        <authorList>
            <person name="Klenk H.-P."/>
        </authorList>
    </citation>
    <scope>NUCLEOTIDE SEQUENCE [LARGE SCALE GENOMIC DNA]</scope>
    <source>
        <strain evidence="2 3">DSM 45015</strain>
    </source>
</reference>
<feature type="compositionally biased region" description="Basic and acidic residues" evidence="1">
    <location>
        <begin position="122"/>
        <end position="142"/>
    </location>
</feature>
<feature type="compositionally biased region" description="Polar residues" evidence="1">
    <location>
        <begin position="389"/>
        <end position="399"/>
    </location>
</feature>
<evidence type="ECO:0000256" key="1">
    <source>
        <dbReference type="SAM" id="MobiDB-lite"/>
    </source>
</evidence>
<feature type="compositionally biased region" description="Low complexity" evidence="1">
    <location>
        <begin position="589"/>
        <end position="602"/>
    </location>
</feature>
<accession>A0A543NHZ7</accession>
<dbReference type="OrthoDB" id="3432478at2"/>
<feature type="region of interest" description="Disordered" evidence="1">
    <location>
        <begin position="38"/>
        <end position="680"/>
    </location>
</feature>
<feature type="compositionally biased region" description="Low complexity" evidence="1">
    <location>
        <begin position="559"/>
        <end position="573"/>
    </location>
</feature>